<keyword evidence="8" id="KW-1185">Reference proteome</keyword>
<evidence type="ECO:0000259" key="5">
    <source>
        <dbReference type="Pfam" id="PF04577"/>
    </source>
</evidence>
<dbReference type="Proteomes" id="UP000002051">
    <property type="component" value="Chromosome 5"/>
</dbReference>
<reference evidence="7" key="3">
    <citation type="submission" date="2015-04" db="UniProtKB">
        <authorList>
            <consortium name="EnsemblPlants"/>
        </authorList>
    </citation>
    <scope>IDENTIFICATION</scope>
    <source>
        <strain evidence="7">cv. Jemalong A17</strain>
    </source>
</reference>
<dbReference type="Pfam" id="PF04577">
    <property type="entry name" value="Glyco_transf_61"/>
    <property type="match status" value="1"/>
</dbReference>
<evidence type="ECO:0000313" key="7">
    <source>
        <dbReference type="EnsemblPlants" id="AES96928"/>
    </source>
</evidence>
<keyword evidence="2" id="KW-0328">Glycosyltransferase</keyword>
<evidence type="ECO:0000256" key="4">
    <source>
        <dbReference type="ARBA" id="ARBA00023180"/>
    </source>
</evidence>
<dbReference type="EMBL" id="CM001221">
    <property type="protein sequence ID" value="AES96928.2"/>
    <property type="molecule type" value="Genomic_DNA"/>
</dbReference>
<dbReference type="GO" id="GO:0000139">
    <property type="term" value="C:Golgi membrane"/>
    <property type="evidence" value="ECO:0007669"/>
    <property type="project" value="UniProtKB-SubCell"/>
</dbReference>
<evidence type="ECO:0000313" key="8">
    <source>
        <dbReference type="Proteomes" id="UP000002051"/>
    </source>
</evidence>
<dbReference type="eggNOG" id="KOG4698">
    <property type="taxonomic scope" value="Eukaryota"/>
</dbReference>
<evidence type="ECO:0000256" key="1">
    <source>
        <dbReference type="ARBA" id="ARBA00004323"/>
    </source>
</evidence>
<name>G7JWQ6_MEDTR</name>
<sequence length="465" mass="52360">MLSISQWDWDWEIEANSTAIITCDRSNKDFDLCTMNSPTLLDPTSLTLFALGPHTRIQHHIHMKIKPFPLKNDTNAMSPISELTLTSAPLKSSQCGVTHHSPALVFSVGGYTGNFYHDMNEIFIPLFITINYSLSHDQDVILVIIDVKPWWFEKYVDLLSAFSPNHKIINTNNLTTTHCFPSAIVGLIKHGQMIIDPKLLPNPKTLLDFHSFLKRAYVKEDIPFVYLNSKGKPILTLVSRKGSSSRDILNEEEVIKLAEDVGFNVRVLKPSRDFSVADAFKLIHSSHVLLGVHGAGLTNLLFLRQGSVSVQVVPIGLEWASETYYNKPTKILGLEYVEYKVEANESSLSWEYGADSLVIKDPKAYTEGKWDKQLVYLKKQNVFSTKIKFASDGFVKVRIPALVHKRSELRFHQPRVLETELLAISWIFTLPFGNLGVSVLDFLKFLVVEIATTLKTGEGGGLFII</sequence>
<dbReference type="PANTHER" id="PTHR20961:SF86">
    <property type="entry name" value="GLYCOSYLTRANSFERASE FAMILY 61 PROTEIN"/>
    <property type="match status" value="1"/>
</dbReference>
<organism evidence="6 8">
    <name type="scientific">Medicago truncatula</name>
    <name type="common">Barrel medic</name>
    <name type="synonym">Medicago tribuloides</name>
    <dbReference type="NCBI Taxonomy" id="3880"/>
    <lineage>
        <taxon>Eukaryota</taxon>
        <taxon>Viridiplantae</taxon>
        <taxon>Streptophyta</taxon>
        <taxon>Embryophyta</taxon>
        <taxon>Tracheophyta</taxon>
        <taxon>Spermatophyta</taxon>
        <taxon>Magnoliopsida</taxon>
        <taxon>eudicotyledons</taxon>
        <taxon>Gunneridae</taxon>
        <taxon>Pentapetalae</taxon>
        <taxon>rosids</taxon>
        <taxon>fabids</taxon>
        <taxon>Fabales</taxon>
        <taxon>Fabaceae</taxon>
        <taxon>Papilionoideae</taxon>
        <taxon>50 kb inversion clade</taxon>
        <taxon>NPAAA clade</taxon>
        <taxon>Hologalegina</taxon>
        <taxon>IRL clade</taxon>
        <taxon>Trifolieae</taxon>
        <taxon>Medicago</taxon>
    </lineage>
</organism>
<feature type="domain" description="Glycosyltransferase 61 catalytic" evidence="5">
    <location>
        <begin position="217"/>
        <end position="308"/>
    </location>
</feature>
<evidence type="ECO:0000256" key="2">
    <source>
        <dbReference type="ARBA" id="ARBA00022676"/>
    </source>
</evidence>
<evidence type="ECO:0000313" key="6">
    <source>
        <dbReference type="EMBL" id="AES96928.2"/>
    </source>
</evidence>
<dbReference type="HOGENOM" id="CLU_016869_0_3_1"/>
<accession>A0A0C3XIU2</accession>
<keyword evidence="4" id="KW-0325">Glycoprotein</keyword>
<dbReference type="AlphaFoldDB" id="G7JWQ6"/>
<dbReference type="GO" id="GO:0016757">
    <property type="term" value="F:glycosyltransferase activity"/>
    <property type="evidence" value="ECO:0000318"/>
    <property type="project" value="GO_Central"/>
</dbReference>
<keyword evidence="3" id="KW-0808">Transferase</keyword>
<comment type="subcellular location">
    <subcellularLocation>
        <location evidence="1">Golgi apparatus membrane</location>
        <topology evidence="1">Single-pass type II membrane protein</topology>
    </subcellularLocation>
</comment>
<dbReference type="PaxDb" id="3880-AES96928"/>
<reference evidence="6 8" key="1">
    <citation type="journal article" date="2011" name="Nature">
        <title>The Medicago genome provides insight into the evolution of rhizobial symbioses.</title>
        <authorList>
            <person name="Young N.D."/>
            <person name="Debelle F."/>
            <person name="Oldroyd G.E."/>
            <person name="Geurts R."/>
            <person name="Cannon S.B."/>
            <person name="Udvardi M.K."/>
            <person name="Benedito V.A."/>
            <person name="Mayer K.F."/>
            <person name="Gouzy J."/>
            <person name="Schoof H."/>
            <person name="Van de Peer Y."/>
            <person name="Proost S."/>
            <person name="Cook D.R."/>
            <person name="Meyers B.C."/>
            <person name="Spannagl M."/>
            <person name="Cheung F."/>
            <person name="De Mita S."/>
            <person name="Krishnakumar V."/>
            <person name="Gundlach H."/>
            <person name="Zhou S."/>
            <person name="Mudge J."/>
            <person name="Bharti A.K."/>
            <person name="Murray J.D."/>
            <person name="Naoumkina M.A."/>
            <person name="Rosen B."/>
            <person name="Silverstein K.A."/>
            <person name="Tang H."/>
            <person name="Rombauts S."/>
            <person name="Zhao P.X."/>
            <person name="Zhou P."/>
            <person name="Barbe V."/>
            <person name="Bardou P."/>
            <person name="Bechner M."/>
            <person name="Bellec A."/>
            <person name="Berger A."/>
            <person name="Berges H."/>
            <person name="Bidwell S."/>
            <person name="Bisseling T."/>
            <person name="Choisne N."/>
            <person name="Couloux A."/>
            <person name="Denny R."/>
            <person name="Deshpande S."/>
            <person name="Dai X."/>
            <person name="Doyle J.J."/>
            <person name="Dudez A.M."/>
            <person name="Farmer A.D."/>
            <person name="Fouteau S."/>
            <person name="Franken C."/>
            <person name="Gibelin C."/>
            <person name="Gish J."/>
            <person name="Goldstein S."/>
            <person name="Gonzalez A.J."/>
            <person name="Green P.J."/>
            <person name="Hallab A."/>
            <person name="Hartog M."/>
            <person name="Hua A."/>
            <person name="Humphray S.J."/>
            <person name="Jeong D.H."/>
            <person name="Jing Y."/>
            <person name="Jocker A."/>
            <person name="Kenton S.M."/>
            <person name="Kim D.J."/>
            <person name="Klee K."/>
            <person name="Lai H."/>
            <person name="Lang C."/>
            <person name="Lin S."/>
            <person name="Macmil S.L."/>
            <person name="Magdelenat G."/>
            <person name="Matthews L."/>
            <person name="McCorrison J."/>
            <person name="Monaghan E.L."/>
            <person name="Mun J.H."/>
            <person name="Najar F.Z."/>
            <person name="Nicholson C."/>
            <person name="Noirot C."/>
            <person name="O'Bleness M."/>
            <person name="Paule C.R."/>
            <person name="Poulain J."/>
            <person name="Prion F."/>
            <person name="Qin B."/>
            <person name="Qu C."/>
            <person name="Retzel E.F."/>
            <person name="Riddle C."/>
            <person name="Sallet E."/>
            <person name="Samain S."/>
            <person name="Samson N."/>
            <person name="Sanders I."/>
            <person name="Saurat O."/>
            <person name="Scarpelli C."/>
            <person name="Schiex T."/>
            <person name="Segurens B."/>
            <person name="Severin A.J."/>
            <person name="Sherrier D.J."/>
            <person name="Shi R."/>
            <person name="Sims S."/>
            <person name="Singer S.R."/>
            <person name="Sinharoy S."/>
            <person name="Sterck L."/>
            <person name="Viollet A."/>
            <person name="Wang B.B."/>
            <person name="Wang K."/>
            <person name="Wang M."/>
            <person name="Wang X."/>
            <person name="Warfsmann J."/>
            <person name="Weissenbach J."/>
            <person name="White D.D."/>
            <person name="White J.D."/>
            <person name="Wiley G.B."/>
            <person name="Wincker P."/>
            <person name="Xing Y."/>
            <person name="Yang L."/>
            <person name="Yao Z."/>
            <person name="Ying F."/>
            <person name="Zhai J."/>
            <person name="Zhou L."/>
            <person name="Zuber A."/>
            <person name="Denarie J."/>
            <person name="Dixon R.A."/>
            <person name="May G.D."/>
            <person name="Schwartz D.C."/>
            <person name="Rogers J."/>
            <person name="Quetier F."/>
            <person name="Town C.D."/>
            <person name="Roe B.A."/>
        </authorList>
    </citation>
    <scope>NUCLEOTIDE SEQUENCE [LARGE SCALE GENOMIC DNA]</scope>
    <source>
        <strain evidence="6">A17</strain>
        <strain evidence="7 8">cv. Jemalong A17</strain>
    </source>
</reference>
<dbReference type="PANTHER" id="PTHR20961">
    <property type="entry name" value="GLYCOSYLTRANSFERASE"/>
    <property type="match status" value="1"/>
</dbReference>
<proteinExistence type="predicted"/>
<dbReference type="STRING" id="3880.G7JWQ6"/>
<reference evidence="6 8" key="2">
    <citation type="journal article" date="2014" name="BMC Genomics">
        <title>An improved genome release (version Mt4.0) for the model legume Medicago truncatula.</title>
        <authorList>
            <person name="Tang H."/>
            <person name="Krishnakumar V."/>
            <person name="Bidwell S."/>
            <person name="Rosen B."/>
            <person name="Chan A."/>
            <person name="Zhou S."/>
            <person name="Gentzbittel L."/>
            <person name="Childs K.L."/>
            <person name="Yandell M."/>
            <person name="Gundlach H."/>
            <person name="Mayer K.F."/>
            <person name="Schwartz D.C."/>
            <person name="Town C.D."/>
        </authorList>
    </citation>
    <scope>GENOME REANNOTATION</scope>
    <source>
        <strain evidence="6">A17</strain>
        <strain evidence="7 8">cv. Jemalong A17</strain>
    </source>
</reference>
<protein>
    <submittedName>
        <fullName evidence="6">Glycosyltransferase family 61 protein</fullName>
    </submittedName>
</protein>
<dbReference type="GO" id="GO:0016763">
    <property type="term" value="F:pentosyltransferase activity"/>
    <property type="evidence" value="ECO:0007669"/>
    <property type="project" value="UniProtKB-ARBA"/>
</dbReference>
<dbReference type="EnsemblPlants" id="AES96928">
    <property type="protein sequence ID" value="AES96928"/>
    <property type="gene ID" value="MTR_5g043230"/>
</dbReference>
<evidence type="ECO:0000256" key="3">
    <source>
        <dbReference type="ARBA" id="ARBA00022679"/>
    </source>
</evidence>
<dbReference type="InterPro" id="IPR049625">
    <property type="entry name" value="Glyco_transf_61_cat"/>
</dbReference>
<accession>G7JWQ6</accession>
<gene>
    <name evidence="6" type="ordered locus">MTR_5g043230</name>
</gene>
<dbReference type="InterPro" id="IPR007657">
    <property type="entry name" value="Glycosyltransferase_61"/>
</dbReference>